<dbReference type="EMBL" id="JBBPCO010000002">
    <property type="protein sequence ID" value="MEK8088843.1"/>
    <property type="molecule type" value="Genomic_DNA"/>
</dbReference>
<accession>A0ABU9D8L6</accession>
<reference evidence="6 7" key="1">
    <citation type="submission" date="2024-04" db="EMBL/GenBank/DDBJ databases">
        <authorList>
            <person name="Abashina T."/>
            <person name="Shaikin A."/>
        </authorList>
    </citation>
    <scope>NUCLEOTIDE SEQUENCE [LARGE SCALE GENOMIC DNA]</scope>
    <source>
        <strain evidence="6 7">AAFK</strain>
    </source>
</reference>
<feature type="signal peptide" evidence="3">
    <location>
        <begin position="1"/>
        <end position="27"/>
    </location>
</feature>
<feature type="chain" id="PRO_5047339032" evidence="3">
    <location>
        <begin position="28"/>
        <end position="373"/>
    </location>
</feature>
<dbReference type="Gene3D" id="2.40.30.170">
    <property type="match status" value="1"/>
</dbReference>
<dbReference type="RefSeq" id="WP_341369908.1">
    <property type="nucleotide sequence ID" value="NZ_JBBPCO010000002.1"/>
</dbReference>
<dbReference type="Proteomes" id="UP001446205">
    <property type="component" value="Unassembled WGS sequence"/>
</dbReference>
<dbReference type="NCBIfam" id="TIGR01730">
    <property type="entry name" value="RND_mfp"/>
    <property type="match status" value="1"/>
</dbReference>
<evidence type="ECO:0000256" key="3">
    <source>
        <dbReference type="SAM" id="SignalP"/>
    </source>
</evidence>
<evidence type="ECO:0000259" key="4">
    <source>
        <dbReference type="Pfam" id="PF25919"/>
    </source>
</evidence>
<dbReference type="Gene3D" id="2.40.420.20">
    <property type="match status" value="1"/>
</dbReference>
<name>A0ABU9D8L6_9PROT</name>
<comment type="similarity">
    <text evidence="1">Belongs to the membrane fusion protein (MFP) (TC 8.A.1) family.</text>
</comment>
<keyword evidence="3" id="KW-0732">Signal</keyword>
<dbReference type="InterPro" id="IPR058790">
    <property type="entry name" value="BSH_CusB"/>
</dbReference>
<evidence type="ECO:0000259" key="5">
    <source>
        <dbReference type="Pfam" id="PF25975"/>
    </source>
</evidence>
<dbReference type="InterPro" id="IPR006143">
    <property type="entry name" value="RND_pump_MFP"/>
</dbReference>
<evidence type="ECO:0000256" key="2">
    <source>
        <dbReference type="ARBA" id="ARBA00022448"/>
    </source>
</evidence>
<dbReference type="PANTHER" id="PTHR30097:SF4">
    <property type="entry name" value="SLR6042 PROTEIN"/>
    <property type="match status" value="1"/>
</dbReference>
<proteinExistence type="inferred from homology"/>
<keyword evidence="7" id="KW-1185">Reference proteome</keyword>
<comment type="caution">
    <text evidence="6">The sequence shown here is derived from an EMBL/GenBank/DDBJ whole genome shotgun (WGS) entry which is preliminary data.</text>
</comment>
<evidence type="ECO:0000256" key="1">
    <source>
        <dbReference type="ARBA" id="ARBA00009477"/>
    </source>
</evidence>
<feature type="domain" description="CusB-like barrel-sandwich hybrid" evidence="4">
    <location>
        <begin position="73"/>
        <end position="221"/>
    </location>
</feature>
<dbReference type="PANTHER" id="PTHR30097">
    <property type="entry name" value="CATION EFFLUX SYSTEM PROTEIN CUSB"/>
    <property type="match status" value="1"/>
</dbReference>
<feature type="domain" description="CzcB-like C-terminal circularly permuted SH3-like" evidence="5">
    <location>
        <begin position="307"/>
        <end position="363"/>
    </location>
</feature>
<dbReference type="Gene3D" id="1.10.287.470">
    <property type="entry name" value="Helix hairpin bin"/>
    <property type="match status" value="1"/>
</dbReference>
<dbReference type="InterPro" id="IPR058649">
    <property type="entry name" value="CzcB_C"/>
</dbReference>
<sequence>MVFSPFGTRLRWLGLVGLFCLSLNGMAAPTASFPVSQQQMQALGIRLQPLQANESDLSKPYPGRVTLPPGQESIVSAPVDGLVTEVLTQANAQVKSGQALLRLLSPDLGPLQLQLMQVASQVRLASQTANREGSLFREGIIARRRVEEAQAGLAEARAALNQARAALRLAGMSPAQIQKVERSGALQDTLTLSARKPGTVLSLDAQQGQRVPAGTPLLRVASLDTLWLDIQVPLDDARSWPVGTAVTVPGRQVQARVISQGPTVASGSQTISLRAQVLSGADQLRPGELVQAAMPVTQTSGSWDLPLSALAREGQQAYVFVRTAQGFEARPVRVLASSGQRVRVQGTLKAGERLAVSSVIALKAAWLGQGGGA</sequence>
<dbReference type="Pfam" id="PF25975">
    <property type="entry name" value="CzcB_C"/>
    <property type="match status" value="1"/>
</dbReference>
<dbReference type="SUPFAM" id="SSF111369">
    <property type="entry name" value="HlyD-like secretion proteins"/>
    <property type="match status" value="1"/>
</dbReference>
<keyword evidence="2" id="KW-0813">Transport</keyword>
<gene>
    <name evidence="6" type="ORF">WOB96_03610</name>
</gene>
<dbReference type="InterPro" id="IPR051909">
    <property type="entry name" value="MFP_Cation_Efflux"/>
</dbReference>
<protein>
    <submittedName>
        <fullName evidence="6">Efflux RND transporter periplasmic adaptor subunit</fullName>
    </submittedName>
</protein>
<organism evidence="6 7">
    <name type="scientific">Thermithiobacillus plumbiphilus</name>
    <dbReference type="NCBI Taxonomy" id="1729899"/>
    <lineage>
        <taxon>Bacteria</taxon>
        <taxon>Pseudomonadati</taxon>
        <taxon>Pseudomonadota</taxon>
        <taxon>Acidithiobacillia</taxon>
        <taxon>Acidithiobacillales</taxon>
        <taxon>Thermithiobacillaceae</taxon>
        <taxon>Thermithiobacillus</taxon>
    </lineage>
</organism>
<evidence type="ECO:0000313" key="6">
    <source>
        <dbReference type="EMBL" id="MEK8088843.1"/>
    </source>
</evidence>
<dbReference type="Pfam" id="PF25919">
    <property type="entry name" value="BSH_CusB"/>
    <property type="match status" value="1"/>
</dbReference>
<dbReference type="Gene3D" id="2.40.50.100">
    <property type="match status" value="1"/>
</dbReference>
<evidence type="ECO:0000313" key="7">
    <source>
        <dbReference type="Proteomes" id="UP001446205"/>
    </source>
</evidence>